<sequence length="110" mass="12832">MRALASVFSRLLRLTKRKAVYLDREALEEARRELAPELKRAREELEERVRRYVAKNEVVLQDLAMAAREKGLDPYDAVFRRVLEYALEAAEELGLSEEEAERAVERALWA</sequence>
<evidence type="ECO:0000313" key="2">
    <source>
        <dbReference type="EMBL" id="RFA98595.1"/>
    </source>
</evidence>
<proteinExistence type="predicted"/>
<organism evidence="2 3">
    <name type="scientific">Pyrobaculum aerophilum</name>
    <dbReference type="NCBI Taxonomy" id="13773"/>
    <lineage>
        <taxon>Archaea</taxon>
        <taxon>Thermoproteota</taxon>
        <taxon>Thermoprotei</taxon>
        <taxon>Thermoproteales</taxon>
        <taxon>Thermoproteaceae</taxon>
        <taxon>Pyrobaculum</taxon>
    </lineage>
</organism>
<dbReference type="AlphaFoldDB" id="A0A371R4A8"/>
<evidence type="ECO:0000313" key="3">
    <source>
        <dbReference type="Proteomes" id="UP000256877"/>
    </source>
</evidence>
<reference evidence="2 3" key="1">
    <citation type="submission" date="2017-07" db="EMBL/GenBank/DDBJ databases">
        <title>Draft genome sequence of aerobic hyperthermophilic archaea, Pyrobaculum aerophilum YKB31 and YKB32.</title>
        <authorList>
            <person name="Mochizuki T."/>
            <person name="Berliner A.J."/>
            <person name="Yoshida-Takashima Y."/>
            <person name="Takaki Y."/>
            <person name="Nunoura T."/>
            <person name="Takai K."/>
        </authorList>
    </citation>
    <scope>NUCLEOTIDE SEQUENCE [LARGE SCALE GENOMIC DNA]</scope>
    <source>
        <strain evidence="2 3">YKB32</strain>
    </source>
</reference>
<evidence type="ECO:0000256" key="1">
    <source>
        <dbReference type="SAM" id="Coils"/>
    </source>
</evidence>
<keyword evidence="1" id="KW-0175">Coiled coil</keyword>
<name>A0A371R4A8_9CREN</name>
<accession>A0A371R4A8</accession>
<gene>
    <name evidence="2" type="ORF">CGL52_06650</name>
</gene>
<comment type="caution">
    <text evidence="2">The sequence shown here is derived from an EMBL/GenBank/DDBJ whole genome shotgun (WGS) entry which is preliminary data.</text>
</comment>
<protein>
    <submittedName>
        <fullName evidence="2">Uncharacterized protein</fullName>
    </submittedName>
</protein>
<dbReference type="EMBL" id="NMUF01000015">
    <property type="protein sequence ID" value="RFA98595.1"/>
    <property type="molecule type" value="Genomic_DNA"/>
</dbReference>
<feature type="coiled-coil region" evidence="1">
    <location>
        <begin position="24"/>
        <end position="62"/>
    </location>
</feature>
<dbReference type="Proteomes" id="UP000256877">
    <property type="component" value="Unassembled WGS sequence"/>
</dbReference>